<reference evidence="1 2" key="1">
    <citation type="submission" date="2017-06" db="EMBL/GenBank/DDBJ databases">
        <title>Genome sequencing of cyanobaciteial culture collection at National Institute for Environmental Studies (NIES).</title>
        <authorList>
            <person name="Hirose Y."/>
            <person name="Shimura Y."/>
            <person name="Fujisawa T."/>
            <person name="Nakamura Y."/>
            <person name="Kawachi M."/>
        </authorList>
    </citation>
    <scope>NUCLEOTIDE SEQUENCE [LARGE SCALE GENOMIC DNA]</scope>
    <source>
        <strain evidence="1 2">NIES-37</strain>
    </source>
</reference>
<name>A0A1Z4MWM7_9CYAN</name>
<keyword evidence="2" id="KW-1185">Reference proteome</keyword>
<protein>
    <submittedName>
        <fullName evidence="1">Uncharacterized protein</fullName>
    </submittedName>
</protein>
<gene>
    <name evidence="1" type="ORF">NIES37_17900</name>
</gene>
<dbReference type="Proteomes" id="UP000218785">
    <property type="component" value="Chromosome"/>
</dbReference>
<dbReference type="AlphaFoldDB" id="A0A1Z4MWM7"/>
<dbReference type="KEGG" id="ttq:NIES37_17900"/>
<sequence>MLTFSQATALALTSLSLYGVSISTLSTSVIAGEPIIDRNCRYHVRTQEVLRQIPQRNHARVFSTSQFQVNNQKYVLQLLKFPNSTGVLCLWKPHTRLPQRLKDVSIIQDKVIEKLEKHPDQPATYIVTVKGDESGDILNTAYRLNLTNPEQPKVTPLIRVYKK</sequence>
<evidence type="ECO:0000313" key="2">
    <source>
        <dbReference type="Proteomes" id="UP000218785"/>
    </source>
</evidence>
<dbReference type="RefSeq" id="WP_096574834.1">
    <property type="nucleotide sequence ID" value="NZ_CAWNJS010000001.1"/>
</dbReference>
<dbReference type="EMBL" id="AP018248">
    <property type="protein sequence ID" value="BAY97843.1"/>
    <property type="molecule type" value="Genomic_DNA"/>
</dbReference>
<accession>A0A1Z4MWM7</accession>
<proteinExistence type="predicted"/>
<evidence type="ECO:0000313" key="1">
    <source>
        <dbReference type="EMBL" id="BAY97843.1"/>
    </source>
</evidence>
<organism evidence="1 2">
    <name type="scientific">Tolypothrix tenuis PCC 7101</name>
    <dbReference type="NCBI Taxonomy" id="231146"/>
    <lineage>
        <taxon>Bacteria</taxon>
        <taxon>Bacillati</taxon>
        <taxon>Cyanobacteriota</taxon>
        <taxon>Cyanophyceae</taxon>
        <taxon>Nostocales</taxon>
        <taxon>Tolypothrichaceae</taxon>
        <taxon>Tolypothrix</taxon>
    </lineage>
</organism>